<dbReference type="InterPro" id="IPR036875">
    <property type="entry name" value="Znf_CCHC_sf"/>
</dbReference>
<proteinExistence type="predicted"/>
<feature type="region of interest" description="Disordered" evidence="2">
    <location>
        <begin position="280"/>
        <end position="338"/>
    </location>
</feature>
<comment type="caution">
    <text evidence="4">The sequence shown here is derived from an EMBL/GenBank/DDBJ whole genome shotgun (WGS) entry which is preliminary data.</text>
</comment>
<dbReference type="GO" id="GO:0003676">
    <property type="term" value="F:nucleic acid binding"/>
    <property type="evidence" value="ECO:0007669"/>
    <property type="project" value="InterPro"/>
</dbReference>
<dbReference type="PROSITE" id="PS50158">
    <property type="entry name" value="ZF_CCHC"/>
    <property type="match status" value="1"/>
</dbReference>
<organism evidence="4 5">
    <name type="scientific">Rhamnusium bicolor</name>
    <dbReference type="NCBI Taxonomy" id="1586634"/>
    <lineage>
        <taxon>Eukaryota</taxon>
        <taxon>Metazoa</taxon>
        <taxon>Ecdysozoa</taxon>
        <taxon>Arthropoda</taxon>
        <taxon>Hexapoda</taxon>
        <taxon>Insecta</taxon>
        <taxon>Pterygota</taxon>
        <taxon>Neoptera</taxon>
        <taxon>Endopterygota</taxon>
        <taxon>Coleoptera</taxon>
        <taxon>Polyphaga</taxon>
        <taxon>Cucujiformia</taxon>
        <taxon>Chrysomeloidea</taxon>
        <taxon>Cerambycidae</taxon>
        <taxon>Lepturinae</taxon>
        <taxon>Rhagiini</taxon>
        <taxon>Rhamnusium</taxon>
    </lineage>
</organism>
<evidence type="ECO:0000259" key="3">
    <source>
        <dbReference type="PROSITE" id="PS50158"/>
    </source>
</evidence>
<dbReference type="EMBL" id="JANEYF010005499">
    <property type="protein sequence ID" value="KAJ8928007.1"/>
    <property type="molecule type" value="Genomic_DNA"/>
</dbReference>
<dbReference type="SMART" id="SM00343">
    <property type="entry name" value="ZnF_C2HC"/>
    <property type="match status" value="3"/>
</dbReference>
<dbReference type="Gene3D" id="4.10.60.10">
    <property type="entry name" value="Zinc finger, CCHC-type"/>
    <property type="match status" value="1"/>
</dbReference>
<dbReference type="InterPro" id="IPR001878">
    <property type="entry name" value="Znf_CCHC"/>
</dbReference>
<evidence type="ECO:0000313" key="5">
    <source>
        <dbReference type="Proteomes" id="UP001162156"/>
    </source>
</evidence>
<feature type="domain" description="CCHC-type" evidence="3">
    <location>
        <begin position="748"/>
        <end position="761"/>
    </location>
</feature>
<keyword evidence="1" id="KW-0479">Metal-binding</keyword>
<dbReference type="AlphaFoldDB" id="A0AAV8WN46"/>
<name>A0AAV8WN46_9CUCU</name>
<gene>
    <name evidence="4" type="ORF">NQ314_019473</name>
</gene>
<protein>
    <recommendedName>
        <fullName evidence="3">CCHC-type domain-containing protein</fullName>
    </recommendedName>
</protein>
<accession>A0AAV8WN46</accession>
<reference evidence="4" key="1">
    <citation type="journal article" date="2023" name="Insect Mol. Biol.">
        <title>Genome sequencing provides insights into the evolution of gene families encoding plant cell wall-degrading enzymes in longhorned beetles.</title>
        <authorList>
            <person name="Shin N.R."/>
            <person name="Okamura Y."/>
            <person name="Kirsch R."/>
            <person name="Pauchet Y."/>
        </authorList>
    </citation>
    <scope>NUCLEOTIDE SEQUENCE</scope>
    <source>
        <strain evidence="4">RBIC_L_NR</strain>
    </source>
</reference>
<keyword evidence="1" id="KW-0862">Zinc</keyword>
<dbReference type="SUPFAM" id="SSF57756">
    <property type="entry name" value="Retrovirus zinc finger-like domains"/>
    <property type="match status" value="1"/>
</dbReference>
<sequence>MSDSGIENDSTTSSCSSPYWKYVDSILLKYAEQIKQEKQLINEVRYSLTELQVSTGISAARGFEPTVRLINSSNVISLMDLDWYDFITNIHIVPDNDKEKTFIETVVEFENFKISKEAFICLTTAEKEVENDAWPDMWKRLTPSKLPYSHINVLVYDFNDGVYKSTVYYYKVKLITKGDRKAYDSNWKLMRLGNTVDDMKSFSSGTREYVPLISSLLLFTAFDLGTPPSKQDICESVMRPFSDFLRCEEVLGASPITQGPPVENVRDSIARSPPLKCEYTPEETVTNVQSQGSSQTPGPAKWRQTSTLKESIDLTRARSNSTNSALGGKRGREETNQQEELTEFRKILAKLTAGSEELIKYIKNKCEHKSGNQTRGAEKQKEIREIKEIVDQGADFEGLSKIIDKNWPEEIFKITKEEESRTLNARLKGHLAVIIDPNTETQDKRMENVMFSFPDISTLIQEGLAEGQVEYIRNNMETISSKGLRGERSNTLFVLPYKADENGINDIPAMYDLLIKLKAEMPIENSKAVKILAIGNHKKDYIRKCAEVIFRKTEYEITILTANKTDRLKSESKPRTTRTKGPQTDKIIIKSEGKTYAELLRSVKTNVDIAEVGVTIKSLKKTEKDTIIAKTEDTEVFVKSNDATLHITDIDADINEEELKKEIVKSGAGVSEEQLSVISLRPNGSGNQTATVKMRKDITAELVKRGKIKIGWVLCRLRRRVNIIRCYKCLDFGHRTSECTGPDKSDLCINCGKRGHKAKDCELKVSYCITCKEEGHRADTTKYPYFRKLIKDQGNSSRKARKSYIDVTGATANISRKVKRWKVLSGEALTFHHHIIFEIDHQKNVGKMQQNIQTLFDNNKFKETIRRELTAREVENVEDLITVIGTATRESTITIRDGERKRPYWWNMEIENQREKCLRLRRQTTRANARNTSRNEEITALQTQYKESCKELKKLISRSKRGHWKSLCSELENAVWGSGYKIVMKHLGSQSLPFNLSLDRKTEIKAQVKMAALTWLLPNVGGPSGPKRAILCGVIQSVVLYGAPVWYQAINVLKYKKMLLGIQRKALLRIASGYRTISTSAIQVVTGTPPLSLLIEERYRLYHIENAQLPASAHSRSARADEVSHKLEPIAVCRKHNWIARHL</sequence>
<dbReference type="Proteomes" id="UP001162156">
    <property type="component" value="Unassembled WGS sequence"/>
</dbReference>
<evidence type="ECO:0000256" key="1">
    <source>
        <dbReference type="PROSITE-ProRule" id="PRU00047"/>
    </source>
</evidence>
<evidence type="ECO:0000313" key="4">
    <source>
        <dbReference type="EMBL" id="KAJ8928007.1"/>
    </source>
</evidence>
<dbReference type="GO" id="GO:0008270">
    <property type="term" value="F:zinc ion binding"/>
    <property type="evidence" value="ECO:0007669"/>
    <property type="project" value="UniProtKB-KW"/>
</dbReference>
<keyword evidence="5" id="KW-1185">Reference proteome</keyword>
<keyword evidence="1" id="KW-0863">Zinc-finger</keyword>
<evidence type="ECO:0000256" key="2">
    <source>
        <dbReference type="SAM" id="MobiDB-lite"/>
    </source>
</evidence>
<feature type="compositionally biased region" description="Polar residues" evidence="2">
    <location>
        <begin position="283"/>
        <end position="309"/>
    </location>
</feature>